<evidence type="ECO:0000313" key="1">
    <source>
        <dbReference type="EMBL" id="OZG64821.1"/>
    </source>
</evidence>
<organism evidence="1 2">
    <name type="scientific">Bifidobacterium hapali</name>
    <dbReference type="NCBI Taxonomy" id="1630172"/>
    <lineage>
        <taxon>Bacteria</taxon>
        <taxon>Bacillati</taxon>
        <taxon>Actinomycetota</taxon>
        <taxon>Actinomycetes</taxon>
        <taxon>Bifidobacteriales</taxon>
        <taxon>Bifidobacteriaceae</taxon>
        <taxon>Bifidobacterium</taxon>
    </lineage>
</organism>
<keyword evidence="2" id="KW-1185">Reference proteome</keyword>
<sequence length="1127" mass="126158">MPNESMFGRLRKAIAAAVTVLRDGQGSSSIRSETPKTADSVYVAEDGIAVNSAINVLSATDDGLDPALIGIIAREFPDYRILIDIRNMYEITKQRIFAMHSDKERGNWHFSANECLMISAIRIGFPRLFNQIIRNDLRLGELISQCEDLSDEATVGSVGDGDDIQTSEQPIDDDYRHRVQRAYDEFNKAVPPFVRHCFTEDARYLSINYLLYMADWEGDLTAAGWVLMNSNRSSRLSGLLISDTDALGIVSSYAPREWARRLANNRTFMKYVLDRLSQDVQSWGDANNVLNMPMRPWNPDTEQIIYRALRHSLRPSEAEVADITVYCEGNRYYHTLRSVYPQLAPGVQQQVLANVLSPICLVSASGVESVEQQQRHVASFIALANDLYKNEEATLDKTFSHNLTESDAGTCSNGMLYIGLCGETEFGDVQGYLDRERQLFAELADDGIRRYPHDAAILNDLGVLHRRMRRFADAERELREALALCPIARLGEQMTVRPVTRSNGTDSALRPGDGSDANSCIHVGPIAVAAYCNLGSMQAALSRFDEAQYNLTSALQIICYAQYPEDHAWWEDVSDKSLQREPATHYQTIIANESDAVRIVAAVLNNIGTLHIKTEEISKAEIELVGSIKMLNMDVDCTLSQFEDKGDKDKNGLEERYSTTEGELSTQLSNCQDPYLAMVLNNLGNLHRRTSNQCKAQLEVDAAMRIYQRLAGLEPGTTIVETTPALDNAATAVVASADGRDDEYTISCADLVAMNSSYSPYIAMVANNCGNLKRRSKLDDEASLALHVALELYRRLSEQFSPINDHTMYLADTAMVLNNLGNLYGDNGEMLSEAERVLSEALAIRTRRMTPGTDDMPDIAMLHNNIGVNYGKMKAFTKARNHFEESRRIREELALSRGNLGLQIYQPRVADTENNLGNLYMQMKLVKDALHEFSAALNEYKELLVNKSQTGVYLPRKAMVLNNLGILYMIVRQRQQAQQCFAESLDDYETLLKSFSGKYEPRKAMVLNNLGNLYAMYRDDDEAIKRLKDSLGIYRNLDRSMYGANLAMTLNSLCVLYQRKWEHAVSMNGSVPDEVSKPLREYANAMADVCYERNETARAVPFRTLAQLLDDESSDGMNGADSADSPA</sequence>
<dbReference type="EMBL" id="MWWY01000019">
    <property type="protein sequence ID" value="OZG64821.1"/>
    <property type="molecule type" value="Genomic_DNA"/>
</dbReference>
<dbReference type="OrthoDB" id="5521887at2"/>
<dbReference type="PANTHER" id="PTHR19959">
    <property type="entry name" value="KINESIN LIGHT CHAIN"/>
    <property type="match status" value="1"/>
</dbReference>
<dbReference type="RefSeq" id="WP_094729492.1">
    <property type="nucleotide sequence ID" value="NZ_MWWY01000019.1"/>
</dbReference>
<gene>
    <name evidence="1" type="ORF">BHAP_0847</name>
</gene>
<accession>A0A261G078</accession>
<dbReference type="AlphaFoldDB" id="A0A261G078"/>
<proteinExistence type="predicted"/>
<evidence type="ECO:0000313" key="2">
    <source>
        <dbReference type="Proteomes" id="UP000216074"/>
    </source>
</evidence>
<dbReference type="SUPFAM" id="SSF48452">
    <property type="entry name" value="TPR-like"/>
    <property type="match status" value="2"/>
</dbReference>
<dbReference type="PANTHER" id="PTHR19959:SF119">
    <property type="entry name" value="FUNGAL LIPASE-LIKE DOMAIN-CONTAINING PROTEIN"/>
    <property type="match status" value="1"/>
</dbReference>
<dbReference type="Pfam" id="PF13424">
    <property type="entry name" value="TPR_12"/>
    <property type="match status" value="2"/>
</dbReference>
<dbReference type="Gene3D" id="1.25.40.10">
    <property type="entry name" value="Tetratricopeptide repeat domain"/>
    <property type="match status" value="3"/>
</dbReference>
<dbReference type="Proteomes" id="UP000216074">
    <property type="component" value="Unassembled WGS sequence"/>
</dbReference>
<reference evidence="1 2" key="1">
    <citation type="journal article" date="2017" name="BMC Genomics">
        <title>Comparative genomic and phylogenomic analyses of the Bifidobacteriaceae family.</title>
        <authorList>
            <person name="Lugli G.A."/>
            <person name="Milani C."/>
            <person name="Turroni F."/>
            <person name="Duranti S."/>
            <person name="Mancabelli L."/>
            <person name="Mangifesta M."/>
            <person name="Ferrario C."/>
            <person name="Modesto M."/>
            <person name="Mattarelli P."/>
            <person name="Jiri K."/>
            <person name="van Sinderen D."/>
            <person name="Ventura M."/>
        </authorList>
    </citation>
    <scope>NUCLEOTIDE SEQUENCE [LARGE SCALE GENOMIC DNA]</scope>
    <source>
        <strain evidence="1 2">DSM 100202</strain>
    </source>
</reference>
<dbReference type="InterPro" id="IPR011990">
    <property type="entry name" value="TPR-like_helical_dom_sf"/>
</dbReference>
<dbReference type="SMART" id="SM00028">
    <property type="entry name" value="TPR"/>
    <property type="match status" value="7"/>
</dbReference>
<dbReference type="InterPro" id="IPR019734">
    <property type="entry name" value="TPR_rpt"/>
</dbReference>
<comment type="caution">
    <text evidence="1">The sequence shown here is derived from an EMBL/GenBank/DDBJ whole genome shotgun (WGS) entry which is preliminary data.</text>
</comment>
<dbReference type="Pfam" id="PF13374">
    <property type="entry name" value="TPR_10"/>
    <property type="match status" value="1"/>
</dbReference>
<protein>
    <submittedName>
        <fullName evidence="1">Tetratricopeptide repeat</fullName>
    </submittedName>
</protein>
<name>A0A261G078_9BIFI</name>